<feature type="compositionally biased region" description="Basic residues" evidence="1">
    <location>
        <begin position="72"/>
        <end position="85"/>
    </location>
</feature>
<dbReference type="Proteomes" id="UP000218209">
    <property type="component" value="Unassembled WGS sequence"/>
</dbReference>
<name>A0A1X6PKE6_PORUM</name>
<keyword evidence="3" id="KW-1185">Reference proteome</keyword>
<feature type="region of interest" description="Disordered" evidence="1">
    <location>
        <begin position="190"/>
        <end position="210"/>
    </location>
</feature>
<protein>
    <submittedName>
        <fullName evidence="2">Uncharacterized protein</fullName>
    </submittedName>
</protein>
<feature type="compositionally biased region" description="Low complexity" evidence="1">
    <location>
        <begin position="56"/>
        <end position="65"/>
    </location>
</feature>
<accession>A0A1X6PKE6</accession>
<dbReference type="AlphaFoldDB" id="A0A1X6PKE6"/>
<evidence type="ECO:0000313" key="3">
    <source>
        <dbReference type="Proteomes" id="UP000218209"/>
    </source>
</evidence>
<feature type="compositionally biased region" description="Gly residues" evidence="1">
    <location>
        <begin position="200"/>
        <end position="210"/>
    </location>
</feature>
<reference evidence="2 3" key="1">
    <citation type="submission" date="2017-03" db="EMBL/GenBank/DDBJ databases">
        <title>WGS assembly of Porphyra umbilicalis.</title>
        <authorList>
            <person name="Brawley S.H."/>
            <person name="Blouin N.A."/>
            <person name="Ficko-Blean E."/>
            <person name="Wheeler G.L."/>
            <person name="Lohr M."/>
            <person name="Goodson H.V."/>
            <person name="Jenkins J.W."/>
            <person name="Blaby-Haas C.E."/>
            <person name="Helliwell K.E."/>
            <person name="Chan C."/>
            <person name="Marriage T."/>
            <person name="Bhattacharya D."/>
            <person name="Klein A.S."/>
            <person name="Badis Y."/>
            <person name="Brodie J."/>
            <person name="Cao Y."/>
            <person name="Collen J."/>
            <person name="Dittami S.M."/>
            <person name="Gachon C.M."/>
            <person name="Green B.R."/>
            <person name="Karpowicz S."/>
            <person name="Kim J.W."/>
            <person name="Kudahl U."/>
            <person name="Lin S."/>
            <person name="Michel G."/>
            <person name="Mittag M."/>
            <person name="Olson B.J."/>
            <person name="Pangilinan J."/>
            <person name="Peng Y."/>
            <person name="Qiu H."/>
            <person name="Shu S."/>
            <person name="Singer J.T."/>
            <person name="Smith A.G."/>
            <person name="Sprecher B.N."/>
            <person name="Wagner V."/>
            <person name="Wang W."/>
            <person name="Wang Z.-Y."/>
            <person name="Yan J."/>
            <person name="Yarish C."/>
            <person name="Zoeuner-Riek S."/>
            <person name="Zhuang Y."/>
            <person name="Zou Y."/>
            <person name="Lindquist E.A."/>
            <person name="Grimwood J."/>
            <person name="Barry K."/>
            <person name="Rokhsar D.S."/>
            <person name="Schmutz J."/>
            <person name="Stiller J.W."/>
            <person name="Grossman A.R."/>
            <person name="Prochnik S.E."/>
        </authorList>
    </citation>
    <scope>NUCLEOTIDE SEQUENCE [LARGE SCALE GENOMIC DNA]</scope>
    <source>
        <strain evidence="2">4086291</strain>
    </source>
</reference>
<feature type="region of interest" description="Disordered" evidence="1">
    <location>
        <begin position="1"/>
        <end position="94"/>
    </location>
</feature>
<evidence type="ECO:0000313" key="2">
    <source>
        <dbReference type="EMBL" id="OSX81236.1"/>
    </source>
</evidence>
<sequence>MPPPLGWRLPATAPLEPNRDRRDGQRPPVGLPLGVAGRHAGHPRPLSDAARPSRSRVACVRVPRTARPPPAVRRHWRPGCRRPRRAGAPPPLAAPAGPSACLLPAATRRGGTPCVAPLTCGGLVGAARPRHRAPVATAAADDGGGRARRRRHCRGGCVRACARVAGGGGAPTRARARRPAAVRRAVLRGAGTAAAAGAPPRGGGCGRRVGAGRGRAARLGGRRRLWRGRVGTRRWAAALGNGPSPP</sequence>
<organism evidence="2 3">
    <name type="scientific">Porphyra umbilicalis</name>
    <name type="common">Purple laver</name>
    <name type="synonym">Red alga</name>
    <dbReference type="NCBI Taxonomy" id="2786"/>
    <lineage>
        <taxon>Eukaryota</taxon>
        <taxon>Rhodophyta</taxon>
        <taxon>Bangiophyceae</taxon>
        <taxon>Bangiales</taxon>
        <taxon>Bangiaceae</taxon>
        <taxon>Porphyra</taxon>
    </lineage>
</organism>
<dbReference type="EMBL" id="KV918764">
    <property type="protein sequence ID" value="OSX81236.1"/>
    <property type="molecule type" value="Genomic_DNA"/>
</dbReference>
<feature type="compositionally biased region" description="Low complexity" evidence="1">
    <location>
        <begin position="190"/>
        <end position="199"/>
    </location>
</feature>
<proteinExistence type="predicted"/>
<gene>
    <name evidence="2" type="ORF">BU14_0023s0041</name>
</gene>
<evidence type="ECO:0000256" key="1">
    <source>
        <dbReference type="SAM" id="MobiDB-lite"/>
    </source>
</evidence>